<comment type="catalytic activity">
    <reaction evidence="9">
        <text>N(6)-(1,2-dicarboxyethyl)-AMP = fumarate + AMP</text>
        <dbReference type="Rhea" id="RHEA:16853"/>
        <dbReference type="ChEBI" id="CHEBI:29806"/>
        <dbReference type="ChEBI" id="CHEBI:57567"/>
        <dbReference type="ChEBI" id="CHEBI:456215"/>
        <dbReference type="EC" id="4.3.2.2"/>
    </reaction>
    <physiologicalReaction direction="left-to-right" evidence="9">
        <dbReference type="Rhea" id="RHEA:16854"/>
    </physiologicalReaction>
</comment>
<dbReference type="AlphaFoldDB" id="A0A975U4E6"/>
<evidence type="ECO:0000313" key="13">
    <source>
        <dbReference type="Proteomes" id="UP000694001"/>
    </source>
</evidence>
<dbReference type="GO" id="GO:0004018">
    <property type="term" value="F:N6-(1,2-dicarboxyethyl)AMP AMP-lyase (fumarate-forming) activity"/>
    <property type="evidence" value="ECO:0007669"/>
    <property type="project" value="UniProtKB-UniRule"/>
</dbReference>
<evidence type="ECO:0000256" key="10">
    <source>
        <dbReference type="NCBIfam" id="TIGR00928"/>
    </source>
</evidence>
<dbReference type="FunFam" id="1.20.200.10:FF:000008">
    <property type="entry name" value="Adenylosuccinate lyase"/>
    <property type="match status" value="1"/>
</dbReference>
<evidence type="ECO:0000256" key="6">
    <source>
        <dbReference type="ARBA" id="ARBA00022755"/>
    </source>
</evidence>
<dbReference type="CDD" id="cd01360">
    <property type="entry name" value="Adenylsuccinate_lyase_1"/>
    <property type="match status" value="1"/>
</dbReference>
<dbReference type="KEGG" id="elio:KO353_04715"/>
<dbReference type="SMART" id="SM00998">
    <property type="entry name" value="ADSL_C"/>
    <property type="match status" value="1"/>
</dbReference>
<comment type="similarity">
    <text evidence="3">Belongs to the lyase 1 family. Adenylosuccinate lyase subfamily.</text>
</comment>
<dbReference type="PROSITE" id="PS00163">
    <property type="entry name" value="FUMARATE_LYASES"/>
    <property type="match status" value="1"/>
</dbReference>
<dbReference type="InterPro" id="IPR019468">
    <property type="entry name" value="AdenyloSucc_lyase_C"/>
</dbReference>
<evidence type="ECO:0000259" key="11">
    <source>
        <dbReference type="SMART" id="SM00998"/>
    </source>
</evidence>
<feature type="domain" description="Adenylosuccinate lyase C-terminal" evidence="11">
    <location>
        <begin position="357"/>
        <end position="442"/>
    </location>
</feature>
<dbReference type="InterPro" id="IPR022761">
    <property type="entry name" value="Fumarate_lyase_N"/>
</dbReference>
<reference evidence="12" key="1">
    <citation type="submission" date="2021-06" db="EMBL/GenBank/DDBJ databases">
        <title>Elioraea tepida, sp. nov., a moderately thermophilic aerobic anoxygenic phototrophic bacterium isolated from an alkaline siliceous hot spring mat community in Yellowstone National Park, WY, USA.</title>
        <authorList>
            <person name="Saini M.K."/>
            <person name="Yoshida S."/>
            <person name="Sebastian A."/>
            <person name="Hirose S."/>
            <person name="Hara E."/>
            <person name="Tamaki H."/>
            <person name="Soulier N.T."/>
            <person name="Albert I."/>
            <person name="Hanada S."/>
            <person name="Bryant D.A."/>
            <person name="Tank M."/>
        </authorList>
    </citation>
    <scope>NUCLEOTIDE SEQUENCE</scope>
    <source>
        <strain evidence="12">MS-P2</strain>
    </source>
</reference>
<evidence type="ECO:0000256" key="2">
    <source>
        <dbReference type="ARBA" id="ARBA00004734"/>
    </source>
</evidence>
<dbReference type="Proteomes" id="UP000694001">
    <property type="component" value="Chromosome"/>
</dbReference>
<evidence type="ECO:0000256" key="3">
    <source>
        <dbReference type="ARBA" id="ARBA00008273"/>
    </source>
</evidence>
<dbReference type="RefSeq" id="WP_218286584.1">
    <property type="nucleotide sequence ID" value="NZ_CP076448.1"/>
</dbReference>
<keyword evidence="13" id="KW-1185">Reference proteome</keyword>
<proteinExistence type="inferred from homology"/>
<evidence type="ECO:0000256" key="9">
    <source>
        <dbReference type="ARBA" id="ARBA00049115"/>
    </source>
</evidence>
<evidence type="ECO:0000256" key="1">
    <source>
        <dbReference type="ARBA" id="ARBA00004706"/>
    </source>
</evidence>
<dbReference type="PANTHER" id="PTHR43172:SF1">
    <property type="entry name" value="ADENYLOSUCCINATE LYASE"/>
    <property type="match status" value="1"/>
</dbReference>
<dbReference type="GO" id="GO:0044208">
    <property type="term" value="P:'de novo' AMP biosynthetic process"/>
    <property type="evidence" value="ECO:0007669"/>
    <property type="project" value="TreeGrafter"/>
</dbReference>
<keyword evidence="7 12" id="KW-0456">Lyase</keyword>
<keyword evidence="6" id="KW-0658">Purine biosynthesis</keyword>
<dbReference type="EMBL" id="CP076448">
    <property type="protein sequence ID" value="QXM25528.1"/>
    <property type="molecule type" value="Genomic_DNA"/>
</dbReference>
<evidence type="ECO:0000256" key="7">
    <source>
        <dbReference type="ARBA" id="ARBA00023239"/>
    </source>
</evidence>
<comment type="catalytic activity">
    <reaction evidence="8">
        <text>(2S)-2-[5-amino-1-(5-phospho-beta-D-ribosyl)imidazole-4-carboxamido]succinate = 5-amino-1-(5-phospho-beta-D-ribosyl)imidazole-4-carboxamide + fumarate</text>
        <dbReference type="Rhea" id="RHEA:23920"/>
        <dbReference type="ChEBI" id="CHEBI:29806"/>
        <dbReference type="ChEBI" id="CHEBI:58443"/>
        <dbReference type="ChEBI" id="CHEBI:58475"/>
        <dbReference type="EC" id="4.3.2.2"/>
    </reaction>
    <physiologicalReaction direction="left-to-right" evidence="8">
        <dbReference type="Rhea" id="RHEA:23921"/>
    </physiologicalReaction>
</comment>
<dbReference type="NCBIfam" id="TIGR00928">
    <property type="entry name" value="purB"/>
    <property type="match status" value="1"/>
</dbReference>
<name>A0A975U4E6_9PROT</name>
<protein>
    <recommendedName>
        <fullName evidence="5 10">Adenylosuccinate lyase</fullName>
        <ecNumber evidence="4 10">4.3.2.2</ecNumber>
    </recommendedName>
</protein>
<evidence type="ECO:0000313" key="12">
    <source>
        <dbReference type="EMBL" id="QXM25528.1"/>
    </source>
</evidence>
<sequence length="455" mass="49798">MIPRYSRPEMAAIWEPRNRYRIWFEIEALVAERQGELGQIPREAARAIREKGGPRVASMTEADLARIDAIEAEVRHDVIAFLTWLGEGIGPEARFLHQGLTSSDVLDTTLAVQFTQALDLIDRGLARLLDALKARALEHRHTVTIGRSHGIHAEPTSFGLKLAGHWAEFARGRERLAAARREIGTCAISGAVGTFAHVDPSIEAFVAARLGLAVEPVSTQVIPRDRHAMVFAVLAVIAAGIERLAIEIRHLQRSEVREAEEYFHPGQKGSSAMPHKRNPVLSENLTGLARLVRGMVVPALENVALWHERDISHSSVERVIAPDATIALDFALQRLAGMIETLVIYPERMAANLEALGGVVHSGEVLLALTQAGMSREAAYAAVQRNAMATWAALGTEGARTFRDHLLADPEVTAYLDAAAIDRAMDPRLHLRHVDTVLARVFGDDEERPGDVDGG</sequence>
<accession>A0A975U4E6</accession>
<dbReference type="InterPro" id="IPR020557">
    <property type="entry name" value="Fumarate_lyase_CS"/>
</dbReference>
<evidence type="ECO:0000256" key="4">
    <source>
        <dbReference type="ARBA" id="ARBA00012339"/>
    </source>
</evidence>
<evidence type="ECO:0000256" key="5">
    <source>
        <dbReference type="ARBA" id="ARBA00017058"/>
    </source>
</evidence>
<dbReference type="GO" id="GO:0070626">
    <property type="term" value="F:(S)-2-(5-amino-1-(5-phospho-D-ribosyl)imidazole-4-carboxamido) succinate lyase (fumarate-forming) activity"/>
    <property type="evidence" value="ECO:0007669"/>
    <property type="project" value="TreeGrafter"/>
</dbReference>
<gene>
    <name evidence="12" type="ORF">KO353_04715</name>
</gene>
<dbReference type="Pfam" id="PF00206">
    <property type="entry name" value="Lyase_1"/>
    <property type="match status" value="1"/>
</dbReference>
<evidence type="ECO:0000256" key="8">
    <source>
        <dbReference type="ARBA" id="ARBA00024477"/>
    </source>
</evidence>
<organism evidence="12 13">
    <name type="scientific">Elioraea tepida</name>
    <dbReference type="NCBI Taxonomy" id="2843330"/>
    <lineage>
        <taxon>Bacteria</taxon>
        <taxon>Pseudomonadati</taxon>
        <taxon>Pseudomonadota</taxon>
        <taxon>Alphaproteobacteria</taxon>
        <taxon>Acetobacterales</taxon>
        <taxon>Elioraeaceae</taxon>
        <taxon>Elioraea</taxon>
    </lineage>
</organism>
<dbReference type="PANTHER" id="PTHR43172">
    <property type="entry name" value="ADENYLOSUCCINATE LYASE"/>
    <property type="match status" value="1"/>
</dbReference>
<dbReference type="InterPro" id="IPR004769">
    <property type="entry name" value="Pur_lyase"/>
</dbReference>
<comment type="pathway">
    <text evidence="2">Purine metabolism; AMP biosynthesis via de novo pathway; AMP from IMP: step 2/2.</text>
</comment>
<dbReference type="EC" id="4.3.2.2" evidence="4 10"/>
<dbReference type="GO" id="GO:0005829">
    <property type="term" value="C:cytosol"/>
    <property type="evidence" value="ECO:0007669"/>
    <property type="project" value="TreeGrafter"/>
</dbReference>
<dbReference type="Pfam" id="PF10397">
    <property type="entry name" value="ADSL_C"/>
    <property type="match status" value="1"/>
</dbReference>
<comment type="pathway">
    <text evidence="1">Purine metabolism; IMP biosynthesis via de novo pathway; 5-amino-1-(5-phospho-D-ribosyl)imidazole-4-carboxamide from 5-amino-1-(5-phospho-D-ribosyl)imidazole-4-carboxylate: step 2/2.</text>
</comment>